<dbReference type="InterPro" id="IPR009737">
    <property type="entry name" value="Aim32/Apd1-like"/>
</dbReference>
<dbReference type="Pfam" id="PF06999">
    <property type="entry name" value="Suc_Fer-like"/>
    <property type="match status" value="1"/>
</dbReference>
<dbReference type="KEGG" id="cci:CC1G_06531"/>
<dbReference type="Gene3D" id="3.40.30.10">
    <property type="entry name" value="Glutaredoxin"/>
    <property type="match status" value="1"/>
</dbReference>
<evidence type="ECO:0008006" key="3">
    <source>
        <dbReference type="Google" id="ProtNLM"/>
    </source>
</evidence>
<reference evidence="1 2" key="1">
    <citation type="journal article" date="2010" name="Proc. Natl. Acad. Sci. U.S.A.">
        <title>Insights into evolution of multicellular fungi from the assembled chromosomes of the mushroom Coprinopsis cinerea (Coprinus cinereus).</title>
        <authorList>
            <person name="Stajich J.E."/>
            <person name="Wilke S.K."/>
            <person name="Ahren D."/>
            <person name="Au C.H."/>
            <person name="Birren B.W."/>
            <person name="Borodovsky M."/>
            <person name="Burns C."/>
            <person name="Canback B."/>
            <person name="Casselton L.A."/>
            <person name="Cheng C.K."/>
            <person name="Deng J."/>
            <person name="Dietrich F.S."/>
            <person name="Fargo D.C."/>
            <person name="Farman M.L."/>
            <person name="Gathman A.C."/>
            <person name="Goldberg J."/>
            <person name="Guigo R."/>
            <person name="Hoegger P.J."/>
            <person name="Hooker J.B."/>
            <person name="Huggins A."/>
            <person name="James T.Y."/>
            <person name="Kamada T."/>
            <person name="Kilaru S."/>
            <person name="Kodira C."/>
            <person name="Kues U."/>
            <person name="Kupfer D."/>
            <person name="Kwan H.S."/>
            <person name="Lomsadze A."/>
            <person name="Li W."/>
            <person name="Lilly W.W."/>
            <person name="Ma L.J."/>
            <person name="Mackey A.J."/>
            <person name="Manning G."/>
            <person name="Martin F."/>
            <person name="Muraguchi H."/>
            <person name="Natvig D.O."/>
            <person name="Palmerini H."/>
            <person name="Ramesh M.A."/>
            <person name="Rehmeyer C.J."/>
            <person name="Roe B.A."/>
            <person name="Shenoy N."/>
            <person name="Stanke M."/>
            <person name="Ter-Hovhannisyan V."/>
            <person name="Tunlid A."/>
            <person name="Velagapudi R."/>
            <person name="Vision T.J."/>
            <person name="Zeng Q."/>
            <person name="Zolan M.E."/>
            <person name="Pukkila P.J."/>
        </authorList>
    </citation>
    <scope>NUCLEOTIDE SEQUENCE [LARGE SCALE GENOMIC DNA]</scope>
    <source>
        <strain evidence="2">Okayama-7 / 130 / ATCC MYA-4618 / FGSC 9003</strain>
    </source>
</reference>
<name>A8NNG3_COPC7</name>
<dbReference type="HOGENOM" id="CLU_092126_0_0_1"/>
<dbReference type="OrthoDB" id="10253744at2759"/>
<dbReference type="EMBL" id="AACS02000012">
    <property type="protein sequence ID" value="EAU86770.2"/>
    <property type="molecule type" value="Genomic_DNA"/>
</dbReference>
<dbReference type="OMA" id="SRDCRCG"/>
<dbReference type="Proteomes" id="UP000001861">
    <property type="component" value="Unassembled WGS sequence"/>
</dbReference>
<proteinExistence type="predicted"/>
<comment type="caution">
    <text evidence="1">The sequence shown here is derived from an EMBL/GenBank/DDBJ whole genome shotgun (WGS) entry which is preliminary data.</text>
</comment>
<dbReference type="AlphaFoldDB" id="A8NNG3"/>
<accession>A8NNG3</accession>
<dbReference type="InParanoid" id="A8NNG3"/>
<sequence length="252" mass="28103">MFYSTTTIPPPGSDAHVELQQSLPGTIQAHRCHIFLRSDKRPTEFPEKYISPIHRALLLRFFRQGVIANSAWYPDASASDVPAATVFTPLAGRLDIPEVSLENIDAVEKRIKAHLELEGPVSKETGRLVDLYVCTHAARDCRCGEMGGLVAKALREAAEEWNKSKGAEGVRVRVGEVGHVGGHKYAANVLAYPHGEWFGMVRPEHALKLLETLVSSPIRPLTERDPPTWRSHWRGRMGLGKDEQIELFKLTQ</sequence>
<dbReference type="VEuPathDB" id="FungiDB:CC1G_06531"/>
<gene>
    <name evidence="1" type="ORF">CC1G_06531</name>
</gene>
<organism evidence="1 2">
    <name type="scientific">Coprinopsis cinerea (strain Okayama-7 / 130 / ATCC MYA-4618 / FGSC 9003)</name>
    <name type="common">Inky cap fungus</name>
    <name type="synonym">Hormographiella aspergillata</name>
    <dbReference type="NCBI Taxonomy" id="240176"/>
    <lineage>
        <taxon>Eukaryota</taxon>
        <taxon>Fungi</taxon>
        <taxon>Dikarya</taxon>
        <taxon>Basidiomycota</taxon>
        <taxon>Agaricomycotina</taxon>
        <taxon>Agaricomycetes</taxon>
        <taxon>Agaricomycetidae</taxon>
        <taxon>Agaricales</taxon>
        <taxon>Agaricineae</taxon>
        <taxon>Psathyrellaceae</taxon>
        <taxon>Coprinopsis</taxon>
    </lineage>
</organism>
<dbReference type="RefSeq" id="XP_001835128.2">
    <property type="nucleotide sequence ID" value="XM_001835076.2"/>
</dbReference>
<dbReference type="PANTHER" id="PTHR31902">
    <property type="entry name" value="ACTIN PATCHES DISTAL PROTEIN 1"/>
    <property type="match status" value="1"/>
</dbReference>
<keyword evidence="2" id="KW-1185">Reference proteome</keyword>
<dbReference type="eggNOG" id="ENOG502S6XF">
    <property type="taxonomic scope" value="Eukaryota"/>
</dbReference>
<dbReference type="GeneID" id="6011655"/>
<dbReference type="SUPFAM" id="SSF52833">
    <property type="entry name" value="Thioredoxin-like"/>
    <property type="match status" value="1"/>
</dbReference>
<dbReference type="STRING" id="240176.A8NNG3"/>
<evidence type="ECO:0000313" key="2">
    <source>
        <dbReference type="Proteomes" id="UP000001861"/>
    </source>
</evidence>
<evidence type="ECO:0000313" key="1">
    <source>
        <dbReference type="EMBL" id="EAU86770.2"/>
    </source>
</evidence>
<dbReference type="CDD" id="cd03062">
    <property type="entry name" value="TRX_Fd_Sucrase"/>
    <property type="match status" value="1"/>
</dbReference>
<protein>
    <recommendedName>
        <fullName evidence="3">Sucraseferredoxin family protein</fullName>
    </recommendedName>
</protein>
<dbReference type="InterPro" id="IPR036249">
    <property type="entry name" value="Thioredoxin-like_sf"/>
</dbReference>